<dbReference type="SUPFAM" id="SSF55469">
    <property type="entry name" value="FMN-dependent nitroreductase-like"/>
    <property type="match status" value="1"/>
</dbReference>
<accession>A0A9W6PR53</accession>
<gene>
    <name evidence="2" type="ORF">Kpho01_74630</name>
</gene>
<evidence type="ECO:0000313" key="3">
    <source>
        <dbReference type="Proteomes" id="UP001165143"/>
    </source>
</evidence>
<dbReference type="EMBL" id="BSRX01000083">
    <property type="protein sequence ID" value="GLW59453.1"/>
    <property type="molecule type" value="Genomic_DNA"/>
</dbReference>
<feature type="compositionally biased region" description="Basic and acidic residues" evidence="1">
    <location>
        <begin position="9"/>
        <end position="19"/>
    </location>
</feature>
<evidence type="ECO:0008006" key="4">
    <source>
        <dbReference type="Google" id="ProtNLM"/>
    </source>
</evidence>
<dbReference type="Gene3D" id="3.40.109.10">
    <property type="entry name" value="NADH Oxidase"/>
    <property type="match status" value="2"/>
</dbReference>
<name>A0A9W6PR53_9ACTN</name>
<evidence type="ECO:0000256" key="1">
    <source>
        <dbReference type="SAM" id="MobiDB-lite"/>
    </source>
</evidence>
<evidence type="ECO:0000313" key="2">
    <source>
        <dbReference type="EMBL" id="GLW59453.1"/>
    </source>
</evidence>
<dbReference type="InterPro" id="IPR000415">
    <property type="entry name" value="Nitroreductase-like"/>
</dbReference>
<dbReference type="GO" id="GO:0016491">
    <property type="term" value="F:oxidoreductase activity"/>
    <property type="evidence" value="ECO:0007669"/>
    <property type="project" value="InterPro"/>
</dbReference>
<protein>
    <recommendedName>
        <fullName evidence="4">Nitroreductase domain-containing protein</fullName>
    </recommendedName>
</protein>
<organism evidence="2 3">
    <name type="scientific">Kitasatospora phosalacinea</name>
    <dbReference type="NCBI Taxonomy" id="2065"/>
    <lineage>
        <taxon>Bacteria</taxon>
        <taxon>Bacillati</taxon>
        <taxon>Actinomycetota</taxon>
        <taxon>Actinomycetes</taxon>
        <taxon>Kitasatosporales</taxon>
        <taxon>Streptomycetaceae</taxon>
        <taxon>Kitasatospora</taxon>
    </lineage>
</organism>
<proteinExistence type="predicted"/>
<reference evidence="2" key="1">
    <citation type="submission" date="2023-02" db="EMBL/GenBank/DDBJ databases">
        <title>Kitasatospora phosalacinea NBRC 14362.</title>
        <authorList>
            <person name="Ichikawa N."/>
            <person name="Sato H."/>
            <person name="Tonouchi N."/>
        </authorList>
    </citation>
    <scope>NUCLEOTIDE SEQUENCE</scope>
    <source>
        <strain evidence="2">NBRC 14362</strain>
    </source>
</reference>
<comment type="caution">
    <text evidence="2">The sequence shown here is derived from an EMBL/GenBank/DDBJ whole genome shotgun (WGS) entry which is preliminary data.</text>
</comment>
<feature type="region of interest" description="Disordered" evidence="1">
    <location>
        <begin position="1"/>
        <end position="21"/>
    </location>
</feature>
<dbReference type="Proteomes" id="UP001165143">
    <property type="component" value="Unassembled WGS sequence"/>
</dbReference>
<sequence length="472" mass="49691">MSREAAALHTRDPIDRLDRPATTADEAGLARIWEELTAIPAHPELAADTAPGPSLAAALHVVDDGILAKGPGSVRSVPSAGAIFPYDVLVLDRSGPGPAVLYRLNLDRRLCVRTAAGAPLAEALAGTTGSDRSVLVLLAVRPWLSIRKYGPRGYLYAQIDAGHAATNLLGTALDRGTARLRLALPRRRLAEALADHLPWREVHSVLELDAPRTPAAAPPDGWSYLHQEQPAPLESAGYLESVCWARIPRLLADGPDHHRLTTRTVVESGPLLPAAAGIEPGEWTGLSRRRRSSKRFGRQPLDPAVLLDCVGALMTALPCDLTGSGFGVTVLTPPGRITAPGDNPPGAPDFVGTAFVTDTAAIARACTGQSHLAGADAFVLLHADRASTLGTGPDPLREAVFRSAAAAHLLYLGAARNAVGVTGVGGFDAAQWLAAAGLDHTRELLYVVALGNDRDDARKLDRAEIAYAQGER</sequence>
<dbReference type="AlphaFoldDB" id="A0A9W6PR53"/>